<evidence type="ECO:0000313" key="2">
    <source>
        <dbReference type="Proteomes" id="UP000253104"/>
    </source>
</evidence>
<dbReference type="Proteomes" id="UP000253104">
    <property type="component" value="Chromosome mHSR5_A"/>
</dbReference>
<organism evidence="1 2">
    <name type="scientific">Burkholderia pyrrocinia</name>
    <name type="common">Pseudomonas pyrrocinia</name>
    <dbReference type="NCBI Taxonomy" id="60550"/>
    <lineage>
        <taxon>Bacteria</taxon>
        <taxon>Pseudomonadati</taxon>
        <taxon>Pseudomonadota</taxon>
        <taxon>Betaproteobacteria</taxon>
        <taxon>Burkholderiales</taxon>
        <taxon>Burkholderiaceae</taxon>
        <taxon>Burkholderia</taxon>
        <taxon>Burkholderia cepacia complex</taxon>
    </lineage>
</organism>
<name>A0A2Z5MPH1_BURPY</name>
<reference evidence="1 2" key="1">
    <citation type="journal article" date="2018" name="ISME J.">
        <title>Involvement of Burkholderiaceae and sulfurous volatiles in disease-suppressive soils.</title>
        <authorList>
            <person name="Carrion V.J."/>
            <person name="Cordovez V."/>
            <person name="Tyc O."/>
            <person name="Etalo D.W."/>
            <person name="de Bruijn I."/>
            <person name="de Jager V.C."/>
            <person name="Medema M.H."/>
            <person name="Eberl L."/>
            <person name="Raaijmakers J.M."/>
        </authorList>
    </citation>
    <scope>NUCLEOTIDE SEQUENCE [LARGE SCALE GENOMIC DNA]</scope>
    <source>
        <strain evidence="2">mHSR5</strain>
    </source>
</reference>
<sequence>MPDGNLPNPRARSTHCKARIAEGFHPTQISYRSVQ</sequence>
<dbReference type="AlphaFoldDB" id="A0A2Z5MPH1"/>
<proteinExistence type="predicted"/>
<gene>
    <name evidence="1" type="ORF">CUJ89_00370</name>
</gene>
<accession>A0A2Z5MPH1</accession>
<dbReference type="EMBL" id="CP024902">
    <property type="protein sequence ID" value="AXF19125.1"/>
    <property type="molecule type" value="Genomic_DNA"/>
</dbReference>
<evidence type="ECO:0000313" key="1">
    <source>
        <dbReference type="EMBL" id="AXF19125.1"/>
    </source>
</evidence>
<protein>
    <submittedName>
        <fullName evidence="1">Uncharacterized protein</fullName>
    </submittedName>
</protein>